<organism evidence="1 2">
    <name type="scientific">Ceratobasidium theobromae</name>
    <dbReference type="NCBI Taxonomy" id="1582974"/>
    <lineage>
        <taxon>Eukaryota</taxon>
        <taxon>Fungi</taxon>
        <taxon>Dikarya</taxon>
        <taxon>Basidiomycota</taxon>
        <taxon>Agaricomycotina</taxon>
        <taxon>Agaricomycetes</taxon>
        <taxon>Cantharellales</taxon>
        <taxon>Ceratobasidiaceae</taxon>
        <taxon>Ceratobasidium</taxon>
    </lineage>
</organism>
<keyword evidence="2" id="KW-1185">Reference proteome</keyword>
<dbReference type="AlphaFoldDB" id="A0A5N5QBX3"/>
<dbReference type="Proteomes" id="UP000383932">
    <property type="component" value="Unassembled WGS sequence"/>
</dbReference>
<dbReference type="OrthoDB" id="2322499at2759"/>
<protein>
    <submittedName>
        <fullName evidence="1">Uncharacterized protein</fullName>
    </submittedName>
</protein>
<sequence length="494" mass="57553">MVGIFPNYSPSLKRWCLSRDVKHVEATYEALIAAGDEESTVRWVNKRRELVADWNQVAIFRCQFLWVADTFITQKSQLLLKWVMGRYHAQLKAIDQLKEARRAEIKSRLVALGWRLTDLRQCKKMPRDQWDSLLYKAEPLDDQVWENILPQLLEHAKRNRDQRLQNEAFRRKEVRTREIQKWLEVVQNKLPPLVLTTRKPNSLGEGPLEQSRALLPHQVFPTLEIIKTWPEYETLVETDLPSKAFRAEFRRKQGQLTRLIADWRLDAETAALEVLPKDTLPASSHSIEFDLTTIAGDDTQPFDYLPIDTRRLLRADATFSNNQALGFYPGVLCNWTEATILEYDYNASKIAKALLRMLGRPEASYPEMKALNNVFVCGRCHDSRSKSWLMIVQHFYDEWLRWQDHSDIFSARAEVNKSFAPVFTHDVDSISPKPLIRIVKVSTGFDPRFPLKLCKMCGEIESDEVRFCRAHERIVAYFRRMRLTENSAGEQSSA</sequence>
<name>A0A5N5QBX3_9AGAM</name>
<evidence type="ECO:0000313" key="2">
    <source>
        <dbReference type="Proteomes" id="UP000383932"/>
    </source>
</evidence>
<evidence type="ECO:0000313" key="1">
    <source>
        <dbReference type="EMBL" id="KAB5589013.1"/>
    </source>
</evidence>
<gene>
    <name evidence="1" type="ORF">CTheo_7549</name>
</gene>
<accession>A0A5N5QBX3</accession>
<reference evidence="1 2" key="1">
    <citation type="journal article" date="2019" name="Fungal Biol. Biotechnol.">
        <title>Draft genome sequence of fastidious pathogen Ceratobasidium theobromae, which causes vascular-streak dieback in Theobroma cacao.</title>
        <authorList>
            <person name="Ali S.S."/>
            <person name="Asman A."/>
            <person name="Shao J."/>
            <person name="Firmansyah A.P."/>
            <person name="Susilo A.W."/>
            <person name="Rosmana A."/>
            <person name="McMahon P."/>
            <person name="Junaid M."/>
            <person name="Guest D."/>
            <person name="Kheng T.Y."/>
            <person name="Meinhardt L.W."/>
            <person name="Bailey B.A."/>
        </authorList>
    </citation>
    <scope>NUCLEOTIDE SEQUENCE [LARGE SCALE GENOMIC DNA]</scope>
    <source>
        <strain evidence="1 2">CT2</strain>
    </source>
</reference>
<proteinExistence type="predicted"/>
<comment type="caution">
    <text evidence="1">The sequence shown here is derived from an EMBL/GenBank/DDBJ whole genome shotgun (WGS) entry which is preliminary data.</text>
</comment>
<dbReference type="EMBL" id="SSOP01000331">
    <property type="protein sequence ID" value="KAB5589013.1"/>
    <property type="molecule type" value="Genomic_DNA"/>
</dbReference>